<protein>
    <submittedName>
        <fullName evidence="1">Uncharacterized protein</fullName>
    </submittedName>
</protein>
<name>A0A7G2DA29_9EURY</name>
<sequence>MSRLVTPLFIALLFLTLQVSATYYVKEPSSLYEVKYSVLSNGTNALIHLEVL</sequence>
<evidence type="ECO:0000313" key="1">
    <source>
        <dbReference type="EMBL" id="CAD5243848.1"/>
    </source>
</evidence>
<dbReference type="AlphaFoldDB" id="A0A7G2DA29"/>
<dbReference type="Proteomes" id="UP000516304">
    <property type="component" value="Chromosome TIRI35C"/>
</dbReference>
<accession>A0A7G2DA29</accession>
<reference evidence="1 2" key="1">
    <citation type="submission" date="2020-09" db="EMBL/GenBank/DDBJ databases">
        <authorList>
            <person name="Courtine D."/>
        </authorList>
    </citation>
    <scope>NUCLEOTIDE SEQUENCE [LARGE SCALE GENOMIC DNA]</scope>
    <source>
        <strain evidence="1 2">IRI35c</strain>
    </source>
</reference>
<dbReference type="EMBL" id="LR881183">
    <property type="protein sequence ID" value="CAD5243848.1"/>
    <property type="molecule type" value="Genomic_DNA"/>
</dbReference>
<evidence type="ECO:0000313" key="2">
    <source>
        <dbReference type="Proteomes" id="UP000516304"/>
    </source>
</evidence>
<gene>
    <name evidence="1" type="ORF">TIRI35C_0694</name>
</gene>
<keyword evidence="2" id="KW-1185">Reference proteome</keyword>
<proteinExistence type="predicted"/>
<dbReference type="KEGG" id="tcq:TIRI35C_0694"/>
<organism evidence="1 2">
    <name type="scientific">Thermococcus camini</name>
    <dbReference type="NCBI Taxonomy" id="2016373"/>
    <lineage>
        <taxon>Archaea</taxon>
        <taxon>Methanobacteriati</taxon>
        <taxon>Methanobacteriota</taxon>
        <taxon>Thermococci</taxon>
        <taxon>Thermococcales</taxon>
        <taxon>Thermococcaceae</taxon>
        <taxon>Thermococcus</taxon>
    </lineage>
</organism>